<gene>
    <name evidence="1" type="ORF">BpJC7_02910</name>
</gene>
<keyword evidence="2" id="KW-1185">Reference proteome</keyword>
<name>A0A5J4JF76_9BACI</name>
<evidence type="ECO:0000313" key="2">
    <source>
        <dbReference type="Proteomes" id="UP000391919"/>
    </source>
</evidence>
<sequence>MILHTMMPHELMFPEEAGFSHFETLNVQGVPVLAEQLDEGYRIVRILSTNPYDFLRPGLAPGNVVRHAGF</sequence>
<comment type="caution">
    <text evidence="1">The sequence shown here is derived from an EMBL/GenBank/DDBJ whole genome shotgun (WGS) entry which is preliminary data.</text>
</comment>
<dbReference type="Pfam" id="PF14035">
    <property type="entry name" value="YlzJ"/>
    <property type="match status" value="1"/>
</dbReference>
<dbReference type="RefSeq" id="WP_151679187.1">
    <property type="nucleotide sequence ID" value="NZ_BKZP01000001.1"/>
</dbReference>
<evidence type="ECO:0000313" key="1">
    <source>
        <dbReference type="EMBL" id="GER68988.1"/>
    </source>
</evidence>
<protein>
    <submittedName>
        <fullName evidence="1">Uncharacterized protein</fullName>
    </submittedName>
</protein>
<organism evidence="1 2">
    <name type="scientific">Weizmannia acidilactici</name>
    <dbReference type="NCBI Taxonomy" id="2607726"/>
    <lineage>
        <taxon>Bacteria</taxon>
        <taxon>Bacillati</taxon>
        <taxon>Bacillota</taxon>
        <taxon>Bacilli</taxon>
        <taxon>Bacillales</taxon>
        <taxon>Bacillaceae</taxon>
        <taxon>Heyndrickxia</taxon>
    </lineage>
</organism>
<accession>A0A5J4JF76</accession>
<dbReference type="InterPro" id="IPR025619">
    <property type="entry name" value="YlzJ"/>
</dbReference>
<dbReference type="Proteomes" id="UP000391919">
    <property type="component" value="Unassembled WGS sequence"/>
</dbReference>
<dbReference type="AlphaFoldDB" id="A0A5J4JF76"/>
<proteinExistence type="predicted"/>
<dbReference type="EMBL" id="BKZQ01000003">
    <property type="protein sequence ID" value="GER68988.1"/>
    <property type="molecule type" value="Genomic_DNA"/>
</dbReference>
<reference evidence="1 2" key="1">
    <citation type="submission" date="2019-09" db="EMBL/GenBank/DDBJ databases">
        <title>Draft genome sequence of Bacillus sp. JC-7.</title>
        <authorList>
            <person name="Tanaka N."/>
            <person name="Shiwa Y."/>
            <person name="Fujita N."/>
            <person name="Tanasupawat S."/>
        </authorList>
    </citation>
    <scope>NUCLEOTIDE SEQUENCE [LARGE SCALE GENOMIC DNA]</scope>
    <source>
        <strain evidence="1 2">JC-7</strain>
    </source>
</reference>